<reference evidence="1 2" key="1">
    <citation type="submission" date="2019-07" db="EMBL/GenBank/DDBJ databases">
        <title>Rufibacter sp. nov., isolated from lake sediment.</title>
        <authorList>
            <person name="Qu J.-H."/>
        </authorList>
    </citation>
    <scope>NUCLEOTIDE SEQUENCE [LARGE SCALE GENOMIC DNA]</scope>
    <source>
        <strain evidence="1 2">NBS58-1</strain>
    </source>
</reference>
<name>A0A5B6TGM4_9BACT</name>
<dbReference type="Proteomes" id="UP000324133">
    <property type="component" value="Unassembled WGS sequence"/>
</dbReference>
<evidence type="ECO:0000313" key="1">
    <source>
        <dbReference type="EMBL" id="KAA3438465.1"/>
    </source>
</evidence>
<keyword evidence="2" id="KW-1185">Reference proteome</keyword>
<comment type="caution">
    <text evidence="1">The sequence shown here is derived from an EMBL/GenBank/DDBJ whole genome shotgun (WGS) entry which is preliminary data.</text>
</comment>
<protein>
    <submittedName>
        <fullName evidence="1">Uncharacterized protein</fullName>
    </submittedName>
</protein>
<gene>
    <name evidence="1" type="ORF">FOA19_14615</name>
</gene>
<dbReference type="OrthoDB" id="9831407at2"/>
<organism evidence="1 2">
    <name type="scientific">Rufibacter hautae</name>
    <dbReference type="NCBI Taxonomy" id="2595005"/>
    <lineage>
        <taxon>Bacteria</taxon>
        <taxon>Pseudomonadati</taxon>
        <taxon>Bacteroidota</taxon>
        <taxon>Cytophagia</taxon>
        <taxon>Cytophagales</taxon>
        <taxon>Hymenobacteraceae</taxon>
        <taxon>Rufibacter</taxon>
    </lineage>
</organism>
<proteinExistence type="predicted"/>
<accession>A0A5B6TGM4</accession>
<dbReference type="RefSeq" id="WP_149091523.1">
    <property type="nucleotide sequence ID" value="NZ_VKKY01000002.1"/>
</dbReference>
<dbReference type="EMBL" id="VKKY01000002">
    <property type="protein sequence ID" value="KAA3438465.1"/>
    <property type="molecule type" value="Genomic_DNA"/>
</dbReference>
<evidence type="ECO:0000313" key="2">
    <source>
        <dbReference type="Proteomes" id="UP000324133"/>
    </source>
</evidence>
<sequence>MADNCAVPVGGIKLDPPCDALRAPGGVKKEAYIGSLSEVAGYTLDATSKALKTLTLKSGAKLGKLIGRKLKNSTSTGLEVNEYITLFPHNFNFVAYAKSQLDKETIEKLSKVEDLFAIVHNNDGTFEAFGLAGENGVLGNGLSMTSLEHASGTALTDRRP</sequence>
<dbReference type="AlphaFoldDB" id="A0A5B6TGM4"/>